<evidence type="ECO:0000256" key="3">
    <source>
        <dbReference type="SAM" id="Phobius"/>
    </source>
</evidence>
<dbReference type="SUPFAM" id="SSF49785">
    <property type="entry name" value="Galactose-binding domain-like"/>
    <property type="match status" value="2"/>
</dbReference>
<organism evidence="5 6">
    <name type="scientific">[Clostridium] methylpentosum DSM 5476</name>
    <dbReference type="NCBI Taxonomy" id="537013"/>
    <lineage>
        <taxon>Bacteria</taxon>
        <taxon>Bacillati</taxon>
        <taxon>Bacillota</taxon>
        <taxon>Clostridia</taxon>
        <taxon>Eubacteriales</taxon>
        <taxon>Oscillospiraceae</taxon>
        <taxon>Oscillospiraceae incertae sedis</taxon>
    </lineage>
</organism>
<dbReference type="STRING" id="537013.CLOSTMETH_03709"/>
<evidence type="ECO:0000256" key="2">
    <source>
        <dbReference type="SAM" id="Coils"/>
    </source>
</evidence>
<dbReference type="Pfam" id="PF07554">
    <property type="entry name" value="FIVAR"/>
    <property type="match status" value="5"/>
</dbReference>
<comment type="caution">
    <text evidence="5">The sequence shown here is derived from an EMBL/GenBank/DDBJ whole genome shotgun (WGS) entry which is preliminary data.</text>
</comment>
<evidence type="ECO:0000256" key="1">
    <source>
        <dbReference type="ARBA" id="ARBA00023295"/>
    </source>
</evidence>
<keyword evidence="1" id="KW-0378">Hydrolase</keyword>
<dbReference type="InterPro" id="IPR053161">
    <property type="entry name" value="Ulvan_degrading_GH"/>
</dbReference>
<dbReference type="Pfam" id="PF00754">
    <property type="entry name" value="F5_F8_type_C"/>
    <property type="match status" value="2"/>
</dbReference>
<proteinExistence type="predicted"/>
<dbReference type="eggNOG" id="COG2273">
    <property type="taxonomic scope" value="Bacteria"/>
</dbReference>
<keyword evidence="2" id="KW-0175">Coiled coil</keyword>
<gene>
    <name evidence="5" type="ORF">CLOSTMETH_03709</name>
</gene>
<sequence>MKYNKFNTETSSVSVEISRFLLKTRRRKKMRKIARILSVLLAGCLSLQMVSIPAAADTTVQDPLWQDFQNPPASSKTRPLWFWNNEIKDMTPEKIREIVRESYLQSGYNGFGILPNWLSEYLNDDYFALYEAALDEGSKYGMQFSLYDENGFPSYNAGGLLEEQYPDLTTKRIDKIEKEAKDGGKTILSLPVGTFLGAVAMNTETKERIDISDYATIVDPPPFDPATEPLGISASSTYSIDPGYEASKAADGDLTTRWNAGSMTGGGEYLQINFGEPKTFDSVKIYEDALPALHRTTAYSIQYWNAETASWEIAAKGTTITDKGVTNTFTPVTSQLVRLFIKSVTQDSASISEFQVFNGEEQLAVPPSPLIPDEPGFSASSVYEIASGYEADKAFDEDMSTRWNAAAHGSAPQWLQMSFGEERTVDSAVIYEDLGRVSSFKIQYWNGSEWQNCASGTTIGSEGLRVSFDPVQTTKMRLFIDGINGVSPSIWELEFYDGAEKIQPNYGEEGIPEGSYLEYTVPEGNWKVMAFMCVKDGNNGMDYLDPASVRAFIDITYEAYYERFQKYFENGTITSAFYDEPTFWPWPGKTPYGAKDARLWTPNFNQEYADRFDGESPVLNYPALWYDIGDATDEARNKLQYVRTELFAESYLGQIQDWCTDHGISLMGHMLLEEWTNPVGLHGDLMKVFKNQDIPGVDVIGYYGYTQEAYKIISSSANNWDKGLVMSESFGAMGEGMNKNVLYKSSMDQYAKGVNMIIPHAVWYDDTSGKVDYPPELSYRNPNFKDELPIYNNYMGRLNTLLQNGRHVADIAMLYPIDYLESSFIFNGDANNPADADYMRVGETLSLSARRDFTYLHPDIIDEKCSVEGDTLKMDNAVNYEQFKVFIMPGTQVISLSNLEKIKAFYDGGGKVIATTQLPTRATTDGDNQKVIDIIKEMFGVDPATGAALDGSTPEYTKQTNEQGGASYFIKSGFETKLQTVLDDALPVYDVVLENVPAISGGNLSYIHKVKDNRDIYFIANSSDTAVNTTVALRGELGKPVVWDPMTGEKYEPAYTVENEVTRVSLSLTAVQSLFILDETDVQAQVDKSALETLVQTWENTNLDNYLDGQAKDNFVTALADAKSVLNDADATQTQVDNAASALETAAGLLELKPQNADKTILNKVIAYAEARLTDGSFDQAIPSVQESFTAVLNEAKELSGNSAATQAEVDQMWIALMGEIHKLGFIAGDKSVLSADYEIYSKLDLDNYVDNDAKQAFVEALNTAKQVLDDRDAMQPEIDAADSALVEAASKLIRKADKTQLNAAIEQANRILPDLEEKYVSAGQAEFKEALEKAEQIAQDDAALQEEIDRATEALIQALLNLRYKADKSILNTLVSAAQAIDTTQYTPQSVAQFNSALEQAKAKLADESISSDRQQEIDQAVQALSEAVNKLERKDGSSEKLLVAGDGTIQTGSSSAKTGEALPIAAAAALLLAGAALAVRKRK</sequence>
<keyword evidence="1" id="KW-0326">Glycosidase</keyword>
<dbReference type="InterPro" id="IPR000421">
    <property type="entry name" value="FA58C"/>
</dbReference>
<evidence type="ECO:0000313" key="5">
    <source>
        <dbReference type="EMBL" id="EEG28660.1"/>
    </source>
</evidence>
<name>C0EIL4_9FIRM</name>
<dbReference type="HOGENOM" id="CLU_262275_0_0_9"/>
<dbReference type="InterPro" id="IPR008979">
    <property type="entry name" value="Galactose-bd-like_sf"/>
</dbReference>
<reference evidence="5 6" key="2">
    <citation type="submission" date="2009-02" db="EMBL/GenBank/DDBJ databases">
        <title>Draft genome sequence of Clostridium methylpentosum (DSM 5476).</title>
        <authorList>
            <person name="Sudarsanam P."/>
            <person name="Ley R."/>
            <person name="Guruge J."/>
            <person name="Turnbaugh P.J."/>
            <person name="Mahowald M."/>
            <person name="Liep D."/>
            <person name="Gordon J."/>
        </authorList>
    </citation>
    <scope>NUCLEOTIDE SEQUENCE [LARGE SCALE GENOMIC DNA]</scope>
    <source>
        <strain evidence="5 6">DSM 5476</strain>
    </source>
</reference>
<dbReference type="Gene3D" id="1.20.1270.70">
    <property type="entry name" value="Designed single chain three-helix bundle"/>
    <property type="match status" value="1"/>
</dbReference>
<protein>
    <submittedName>
        <fullName evidence="5">F5/8 type C domain protein</fullName>
    </submittedName>
</protein>
<feature type="transmembrane region" description="Helical" evidence="3">
    <location>
        <begin position="1463"/>
        <end position="1481"/>
    </location>
</feature>
<reference evidence="5 6" key="1">
    <citation type="submission" date="2009-01" db="EMBL/GenBank/DDBJ databases">
        <authorList>
            <person name="Fulton L."/>
            <person name="Clifton S."/>
            <person name="Fulton B."/>
            <person name="Xu J."/>
            <person name="Minx P."/>
            <person name="Pepin K.H."/>
            <person name="Johnson M."/>
            <person name="Bhonagiri V."/>
            <person name="Nash W.E."/>
            <person name="Mardis E.R."/>
            <person name="Wilson R.K."/>
        </authorList>
    </citation>
    <scope>NUCLEOTIDE SEQUENCE [LARGE SCALE GENOMIC DNA]</scope>
    <source>
        <strain evidence="5 6">DSM 5476</strain>
    </source>
</reference>
<dbReference type="PANTHER" id="PTHR36848:SF2">
    <property type="entry name" value="SECRETED PROTEIN"/>
    <property type="match status" value="1"/>
</dbReference>
<evidence type="ECO:0000313" key="6">
    <source>
        <dbReference type="Proteomes" id="UP000003340"/>
    </source>
</evidence>
<dbReference type="PROSITE" id="PS50022">
    <property type="entry name" value="FA58C_3"/>
    <property type="match status" value="2"/>
</dbReference>
<keyword evidence="3" id="KW-0812">Transmembrane</keyword>
<dbReference type="Proteomes" id="UP000003340">
    <property type="component" value="Unassembled WGS sequence"/>
</dbReference>
<feature type="coiled-coil region" evidence="2">
    <location>
        <begin position="1299"/>
        <end position="1355"/>
    </location>
</feature>
<dbReference type="EMBL" id="ACEC01000128">
    <property type="protein sequence ID" value="EEG28660.1"/>
    <property type="molecule type" value="Genomic_DNA"/>
</dbReference>
<keyword evidence="6" id="KW-1185">Reference proteome</keyword>
<dbReference type="Gene3D" id="1.20.1270.90">
    <property type="entry name" value="AF1782-like"/>
    <property type="match status" value="4"/>
</dbReference>
<accession>C0EIL4</accession>
<feature type="domain" description="F5/8 type C" evidence="4">
    <location>
        <begin position="364"/>
        <end position="498"/>
    </location>
</feature>
<keyword evidence="3" id="KW-0472">Membrane</keyword>
<feature type="domain" description="F5/8 type C" evidence="4">
    <location>
        <begin position="218"/>
        <end position="359"/>
    </location>
</feature>
<dbReference type="Gene3D" id="2.60.120.260">
    <property type="entry name" value="Galactose-binding domain-like"/>
    <property type="match status" value="2"/>
</dbReference>
<dbReference type="eggNOG" id="COG1196">
    <property type="taxonomic scope" value="Bacteria"/>
</dbReference>
<dbReference type="PANTHER" id="PTHR36848">
    <property type="entry name" value="DNA-BINDING PROTEIN (PUTATIVE SECRETED PROTEIN)-RELATED"/>
    <property type="match status" value="1"/>
</dbReference>
<dbReference type="GO" id="GO:0016798">
    <property type="term" value="F:hydrolase activity, acting on glycosyl bonds"/>
    <property type="evidence" value="ECO:0007669"/>
    <property type="project" value="UniProtKB-KW"/>
</dbReference>
<evidence type="ECO:0000259" key="4">
    <source>
        <dbReference type="PROSITE" id="PS50022"/>
    </source>
</evidence>
<dbReference type="eggNOG" id="COG3250">
    <property type="taxonomic scope" value="Bacteria"/>
</dbReference>
<dbReference type="Pfam" id="PF17132">
    <property type="entry name" value="Glyco_hydro_106"/>
    <property type="match status" value="1"/>
</dbReference>
<keyword evidence="3" id="KW-1133">Transmembrane helix</keyword>